<dbReference type="PaxDb" id="65489-OBART01G26250.1"/>
<protein>
    <submittedName>
        <fullName evidence="1">Uncharacterized protein</fullName>
    </submittedName>
</protein>
<keyword evidence="2" id="KW-1185">Reference proteome</keyword>
<proteinExistence type="predicted"/>
<dbReference type="EnsemblPlants" id="OBART01G26250.1">
    <property type="protein sequence ID" value="OBART01G26250.1"/>
    <property type="gene ID" value="OBART01G26250"/>
</dbReference>
<reference evidence="1" key="1">
    <citation type="journal article" date="2009" name="Rice">
        <title>De Novo Next Generation Sequencing of Plant Genomes.</title>
        <authorList>
            <person name="Rounsley S."/>
            <person name="Marri P.R."/>
            <person name="Yu Y."/>
            <person name="He R."/>
            <person name="Sisneros N."/>
            <person name="Goicoechea J.L."/>
            <person name="Lee S.J."/>
            <person name="Angelova A."/>
            <person name="Kudrna D."/>
            <person name="Luo M."/>
            <person name="Affourtit J."/>
            <person name="Desany B."/>
            <person name="Knight J."/>
            <person name="Niazi F."/>
            <person name="Egholm M."/>
            <person name="Wing R.A."/>
        </authorList>
    </citation>
    <scope>NUCLEOTIDE SEQUENCE [LARGE SCALE GENOMIC DNA]</scope>
    <source>
        <strain evidence="1">cv. IRGC 105608</strain>
    </source>
</reference>
<reference evidence="1" key="2">
    <citation type="submission" date="2015-03" db="UniProtKB">
        <authorList>
            <consortium name="EnsemblPlants"/>
        </authorList>
    </citation>
    <scope>IDENTIFICATION</scope>
</reference>
<dbReference type="HOGENOM" id="CLU_1470337_0_0_1"/>
<dbReference type="Gramene" id="OBART01G26250.1">
    <property type="protein sequence ID" value="OBART01G26250.1"/>
    <property type="gene ID" value="OBART01G26250"/>
</dbReference>
<dbReference type="AlphaFoldDB" id="A0A0D3ESE1"/>
<dbReference type="Proteomes" id="UP000026960">
    <property type="component" value="Chromosome 1"/>
</dbReference>
<sequence>MPLSCRYSCPSMKTTTAVNADEPRSPSTFCVPQSSLDAISRLNGNADHALAAWSARSEHRRRDSIAVPVDRVKLRPSHRTIFITTTSSSEAPKKPSQWCSELGDRHRLLQLRPASSIFNSTRSTLRVDRAVVVNTEFFLAVEPFQPKPLLSKPRRSLPITLVSLLDKRGNGAAEGVDVGRDGGR</sequence>
<name>A0A0D3ESE1_9ORYZ</name>
<accession>A0A0D3ESE1</accession>
<organism evidence="1">
    <name type="scientific">Oryza barthii</name>
    <dbReference type="NCBI Taxonomy" id="65489"/>
    <lineage>
        <taxon>Eukaryota</taxon>
        <taxon>Viridiplantae</taxon>
        <taxon>Streptophyta</taxon>
        <taxon>Embryophyta</taxon>
        <taxon>Tracheophyta</taxon>
        <taxon>Spermatophyta</taxon>
        <taxon>Magnoliopsida</taxon>
        <taxon>Liliopsida</taxon>
        <taxon>Poales</taxon>
        <taxon>Poaceae</taxon>
        <taxon>BOP clade</taxon>
        <taxon>Oryzoideae</taxon>
        <taxon>Oryzeae</taxon>
        <taxon>Oryzinae</taxon>
        <taxon>Oryza</taxon>
    </lineage>
</organism>
<evidence type="ECO:0000313" key="2">
    <source>
        <dbReference type="Proteomes" id="UP000026960"/>
    </source>
</evidence>
<evidence type="ECO:0000313" key="1">
    <source>
        <dbReference type="EnsemblPlants" id="OBART01G26250.1"/>
    </source>
</evidence>